<dbReference type="Pfam" id="PF05305">
    <property type="entry name" value="DUF732"/>
    <property type="match status" value="1"/>
</dbReference>
<accession>A0A1X1UJB4</accession>
<evidence type="ECO:0000259" key="2">
    <source>
        <dbReference type="Pfam" id="PF05305"/>
    </source>
</evidence>
<feature type="chain" id="PRO_5013366898" description="DUF732 domain-containing protein" evidence="1">
    <location>
        <begin position="24"/>
        <end position="101"/>
    </location>
</feature>
<gene>
    <name evidence="3" type="ORF">AWC06_01430</name>
</gene>
<organism evidence="3 4">
    <name type="scientific">Mycobacterium fragae</name>
    <dbReference type="NCBI Taxonomy" id="1260918"/>
    <lineage>
        <taxon>Bacteria</taxon>
        <taxon>Bacillati</taxon>
        <taxon>Actinomycetota</taxon>
        <taxon>Actinomycetes</taxon>
        <taxon>Mycobacteriales</taxon>
        <taxon>Mycobacteriaceae</taxon>
        <taxon>Mycobacterium</taxon>
    </lineage>
</organism>
<keyword evidence="4" id="KW-1185">Reference proteome</keyword>
<dbReference type="InterPro" id="IPR007969">
    <property type="entry name" value="DUF732"/>
</dbReference>
<evidence type="ECO:0000313" key="4">
    <source>
        <dbReference type="Proteomes" id="UP000194000"/>
    </source>
</evidence>
<name>A0A1X1UJB4_9MYCO</name>
<dbReference type="AlphaFoldDB" id="A0A1X1UJB4"/>
<reference evidence="3 4" key="1">
    <citation type="submission" date="2016-01" db="EMBL/GenBank/DDBJ databases">
        <title>The new phylogeny of the genus Mycobacterium.</title>
        <authorList>
            <person name="Tarcisio F."/>
            <person name="Conor M."/>
            <person name="Antonella G."/>
            <person name="Elisabetta G."/>
            <person name="Giulia F.S."/>
            <person name="Sara T."/>
            <person name="Anna F."/>
            <person name="Clotilde B."/>
            <person name="Roberto B."/>
            <person name="Veronica D.S."/>
            <person name="Fabio R."/>
            <person name="Monica P."/>
            <person name="Olivier J."/>
            <person name="Enrico T."/>
            <person name="Nicola S."/>
        </authorList>
    </citation>
    <scope>NUCLEOTIDE SEQUENCE [LARGE SCALE GENOMIC DNA]</scope>
    <source>
        <strain evidence="3 4">DSM 45731</strain>
    </source>
</reference>
<evidence type="ECO:0000313" key="3">
    <source>
        <dbReference type="EMBL" id="ORV56892.1"/>
    </source>
</evidence>
<comment type="caution">
    <text evidence="3">The sequence shown here is derived from an EMBL/GenBank/DDBJ whole genome shotgun (WGS) entry which is preliminary data.</text>
</comment>
<dbReference type="EMBL" id="LQOW01000031">
    <property type="protein sequence ID" value="ORV56892.1"/>
    <property type="molecule type" value="Genomic_DNA"/>
</dbReference>
<sequence>MGKVAIGLVVAANVIALAPHAKADENSFLANLSQHGIFTVRDPGVLVNFGRGICADLANGVSIPDEVDRFRDKEFPTEPTPAQAQAFVDAAHQELCPDAAG</sequence>
<evidence type="ECO:0000256" key="1">
    <source>
        <dbReference type="SAM" id="SignalP"/>
    </source>
</evidence>
<keyword evidence="1" id="KW-0732">Signal</keyword>
<protein>
    <recommendedName>
        <fullName evidence="2">DUF732 domain-containing protein</fullName>
    </recommendedName>
</protein>
<proteinExistence type="predicted"/>
<feature type="signal peptide" evidence="1">
    <location>
        <begin position="1"/>
        <end position="23"/>
    </location>
</feature>
<dbReference type="Proteomes" id="UP000194000">
    <property type="component" value="Unassembled WGS sequence"/>
</dbReference>
<feature type="domain" description="DUF732" evidence="2">
    <location>
        <begin position="25"/>
        <end position="98"/>
    </location>
</feature>